<dbReference type="EMBL" id="JAKZGO010000019">
    <property type="protein sequence ID" value="MCH7415295.1"/>
    <property type="molecule type" value="Genomic_DNA"/>
</dbReference>
<gene>
    <name evidence="1" type="ORF">MM213_17475</name>
</gene>
<comment type="caution">
    <text evidence="1">The sequence shown here is derived from an EMBL/GenBank/DDBJ whole genome shotgun (WGS) entry which is preliminary data.</text>
</comment>
<keyword evidence="2" id="KW-1185">Reference proteome</keyword>
<evidence type="ECO:0000313" key="2">
    <source>
        <dbReference type="Proteomes" id="UP001165430"/>
    </source>
</evidence>
<sequence length="301" mass="34833">MKQNKIITKTEFIDFYDPLLKGYSESFKNYIVSKDILLNLLFEQNEDVTIVDLQQAIDKQTDNYIQSFICRLLGTREIIFCRDNNLQLDTKSVWHLLSKSIRIIPTTFTISSIGSQGFLSIPLYKKDNTLETFDFLRLHIWDDSLNDYMDLKKVEDFSIHSHTFFAKSWVLTGKIINDRFEYIKNSPIAKHSFFKVVYNDSLNEVNQHNSKAVNNNIDAELIKVSEEVHYDLAVYEIKPSKLHKSGHKNSPYCSATIFSFTGKDGLGESFVIGPKQITESEVNRKMNISPVYLLDKIDSQL</sequence>
<dbReference type="RefSeq" id="WP_241414185.1">
    <property type="nucleotide sequence ID" value="NZ_JAKZGO010000019.1"/>
</dbReference>
<proteinExistence type="predicted"/>
<name>A0ABS9VFR6_9BACT</name>
<reference evidence="1" key="1">
    <citation type="submission" date="2022-03" db="EMBL/GenBank/DDBJ databases">
        <title>De novo assembled genomes of Belliella spp. (Cyclobacteriaceae) strains.</title>
        <authorList>
            <person name="Szabo A."/>
            <person name="Korponai K."/>
            <person name="Felfoldi T."/>
        </authorList>
    </citation>
    <scope>NUCLEOTIDE SEQUENCE</scope>
    <source>
        <strain evidence="1">DSM 111903</strain>
    </source>
</reference>
<protein>
    <submittedName>
        <fullName evidence="1">Uncharacterized protein</fullName>
    </submittedName>
</protein>
<evidence type="ECO:0000313" key="1">
    <source>
        <dbReference type="EMBL" id="MCH7415295.1"/>
    </source>
</evidence>
<accession>A0ABS9VFR6</accession>
<dbReference type="Proteomes" id="UP001165430">
    <property type="component" value="Unassembled WGS sequence"/>
</dbReference>
<organism evidence="1 2">
    <name type="scientific">Belliella alkalica</name>
    <dbReference type="NCBI Taxonomy" id="1730871"/>
    <lineage>
        <taxon>Bacteria</taxon>
        <taxon>Pseudomonadati</taxon>
        <taxon>Bacteroidota</taxon>
        <taxon>Cytophagia</taxon>
        <taxon>Cytophagales</taxon>
        <taxon>Cyclobacteriaceae</taxon>
        <taxon>Belliella</taxon>
    </lineage>
</organism>